<dbReference type="EMBL" id="CP054840">
    <property type="protein sequence ID" value="QKV55104.1"/>
    <property type="molecule type" value="Genomic_DNA"/>
</dbReference>
<accession>A0A6N1X6V1</accession>
<proteinExistence type="predicted"/>
<name>A0A6N1X6V1_9BURK</name>
<evidence type="ECO:0008006" key="3">
    <source>
        <dbReference type="Google" id="ProtNLM"/>
    </source>
</evidence>
<protein>
    <recommendedName>
        <fullName evidence="3">Glycosyltransferase</fullName>
    </recommendedName>
</protein>
<sequence>MYWDNIPGSILSKQREVFAHLDIPLQQERADQQPHGLWMNEVLERMAPEDIVVFCDIDALALNRAAYLAAVQHAENGALFGLAQFSNHKQGTQVYAGPMFMAFRKSMWMQLGRPTMRSSKLHDAAEVMSVLAREAGIPVVMPSVCACLLPKWSLGNEGVFGIGTFYGQREFFHLFESRKPAYEAIFHAVADDVLADRPLNFRHYLEIVEQLQAAESGQPPRRRPWWKRLWK</sequence>
<evidence type="ECO:0000313" key="1">
    <source>
        <dbReference type="EMBL" id="QKV55104.1"/>
    </source>
</evidence>
<reference evidence="1 2" key="1">
    <citation type="submission" date="2020-06" db="EMBL/GenBank/DDBJ databases">
        <title>Acidovorax antarctica sp. nov., isolated from Corinth ice sheet soil, Antarctic Fields Peninsula.</title>
        <authorList>
            <person name="Xu Q."/>
            <person name="Peng F."/>
        </authorList>
    </citation>
    <scope>NUCLEOTIDE SEQUENCE [LARGE SCALE GENOMIC DNA]</scope>
    <source>
        <strain evidence="1 2">16-35-5</strain>
    </source>
</reference>
<dbReference type="KEGG" id="aant:HUK68_18320"/>
<keyword evidence="2" id="KW-1185">Reference proteome</keyword>
<dbReference type="AlphaFoldDB" id="A0A6N1X6V1"/>
<organism evidence="1 2">
    <name type="scientific">Comamonas antarctica</name>
    <dbReference type="NCBI Taxonomy" id="2743470"/>
    <lineage>
        <taxon>Bacteria</taxon>
        <taxon>Pseudomonadati</taxon>
        <taxon>Pseudomonadota</taxon>
        <taxon>Betaproteobacteria</taxon>
        <taxon>Burkholderiales</taxon>
        <taxon>Comamonadaceae</taxon>
        <taxon>Comamonas</taxon>
    </lineage>
</organism>
<gene>
    <name evidence="1" type="ORF">HUK68_18320</name>
</gene>
<dbReference type="Proteomes" id="UP000509579">
    <property type="component" value="Chromosome"/>
</dbReference>
<evidence type="ECO:0000313" key="2">
    <source>
        <dbReference type="Proteomes" id="UP000509579"/>
    </source>
</evidence>